<organism evidence="2 3">
    <name type="scientific">Araneus ventricosus</name>
    <name type="common">Orbweaver spider</name>
    <name type="synonym">Epeira ventricosa</name>
    <dbReference type="NCBI Taxonomy" id="182803"/>
    <lineage>
        <taxon>Eukaryota</taxon>
        <taxon>Metazoa</taxon>
        <taxon>Ecdysozoa</taxon>
        <taxon>Arthropoda</taxon>
        <taxon>Chelicerata</taxon>
        <taxon>Arachnida</taxon>
        <taxon>Araneae</taxon>
        <taxon>Araneomorphae</taxon>
        <taxon>Entelegynae</taxon>
        <taxon>Araneoidea</taxon>
        <taxon>Araneidae</taxon>
        <taxon>Araneus</taxon>
    </lineage>
</organism>
<proteinExistence type="predicted"/>
<dbReference type="Proteomes" id="UP000499080">
    <property type="component" value="Unassembled WGS sequence"/>
</dbReference>
<name>A0A4Y2II03_ARAVE</name>
<protein>
    <submittedName>
        <fullName evidence="2">Uncharacterized protein</fullName>
    </submittedName>
</protein>
<dbReference type="AlphaFoldDB" id="A0A4Y2II03"/>
<evidence type="ECO:0000256" key="1">
    <source>
        <dbReference type="SAM" id="MobiDB-lite"/>
    </source>
</evidence>
<dbReference type="OrthoDB" id="5836254at2759"/>
<evidence type="ECO:0000313" key="3">
    <source>
        <dbReference type="Proteomes" id="UP000499080"/>
    </source>
</evidence>
<evidence type="ECO:0000313" key="2">
    <source>
        <dbReference type="EMBL" id="GBM77190.1"/>
    </source>
</evidence>
<sequence>MMMDCMEDCVVYNTQDSNKRGGDSKDELYNMKENFNEKDERIQNKTERQEAHEGQKRAAEKMIETCGEKLKPVAVGDFILLNVSKVDRGPLDYPNLIGKTLKV</sequence>
<gene>
    <name evidence="2" type="ORF">AVEN_212954_1</name>
</gene>
<accession>A0A4Y2II03</accession>
<keyword evidence="3" id="KW-1185">Reference proteome</keyword>
<dbReference type="EMBL" id="BGPR01002673">
    <property type="protein sequence ID" value="GBM77190.1"/>
    <property type="molecule type" value="Genomic_DNA"/>
</dbReference>
<comment type="caution">
    <text evidence="2">The sequence shown here is derived from an EMBL/GenBank/DDBJ whole genome shotgun (WGS) entry which is preliminary data.</text>
</comment>
<feature type="region of interest" description="Disordered" evidence="1">
    <location>
        <begin position="34"/>
        <end position="60"/>
    </location>
</feature>
<reference evidence="2 3" key="1">
    <citation type="journal article" date="2019" name="Sci. Rep.">
        <title>Orb-weaving spider Araneus ventricosus genome elucidates the spidroin gene catalogue.</title>
        <authorList>
            <person name="Kono N."/>
            <person name="Nakamura H."/>
            <person name="Ohtoshi R."/>
            <person name="Moran D.A.P."/>
            <person name="Shinohara A."/>
            <person name="Yoshida Y."/>
            <person name="Fujiwara M."/>
            <person name="Mori M."/>
            <person name="Tomita M."/>
            <person name="Arakawa K."/>
        </authorList>
    </citation>
    <scope>NUCLEOTIDE SEQUENCE [LARGE SCALE GENOMIC DNA]</scope>
</reference>